<dbReference type="PANTHER" id="PTHR42800:SF3">
    <property type="entry name" value="GLYCOSYL HYDROLASE FAMILY 32 N-TERMINAL DOMAIN-CONTAINING PROTEIN"/>
    <property type="match status" value="1"/>
</dbReference>
<dbReference type="PANTHER" id="PTHR42800">
    <property type="entry name" value="EXOINULINASE INUD (AFU_ORTHOLOGUE AFUA_5G00480)"/>
    <property type="match status" value="1"/>
</dbReference>
<organism evidence="2 3">
    <name type="scientific">Phytophthora nicotianae CJ01A1</name>
    <dbReference type="NCBI Taxonomy" id="1317063"/>
    <lineage>
        <taxon>Eukaryota</taxon>
        <taxon>Sar</taxon>
        <taxon>Stramenopiles</taxon>
        <taxon>Oomycota</taxon>
        <taxon>Peronosporomycetes</taxon>
        <taxon>Peronosporales</taxon>
        <taxon>Peronosporaceae</taxon>
        <taxon>Phytophthora</taxon>
    </lineage>
</organism>
<dbReference type="InterPro" id="IPR013189">
    <property type="entry name" value="Glyco_hydro_32_C"/>
</dbReference>
<proteinExistence type="predicted"/>
<evidence type="ECO:0000313" key="3">
    <source>
        <dbReference type="Proteomes" id="UP000018958"/>
    </source>
</evidence>
<comment type="caution">
    <text evidence="2">The sequence shown here is derived from an EMBL/GenBank/DDBJ whole genome shotgun (WGS) entry which is preliminary data.</text>
</comment>
<dbReference type="Gene3D" id="2.115.10.20">
    <property type="entry name" value="Glycosyl hydrolase domain, family 43"/>
    <property type="match status" value="1"/>
</dbReference>
<reference evidence="2 3" key="1">
    <citation type="submission" date="2013-11" db="EMBL/GenBank/DDBJ databases">
        <title>The Genome Sequence of Phytophthora parasitica CJ01A1.</title>
        <authorList>
            <consortium name="The Broad Institute Genomics Platform"/>
            <person name="Russ C."/>
            <person name="Tyler B."/>
            <person name="Panabieres F."/>
            <person name="Shan W."/>
            <person name="Tripathy S."/>
            <person name="Grunwald N."/>
            <person name="Machado M."/>
            <person name="Johnson C.S."/>
            <person name="Walker B."/>
            <person name="Young S.K."/>
            <person name="Zeng Q."/>
            <person name="Gargeya S."/>
            <person name="Fitzgerald M."/>
            <person name="Haas B."/>
            <person name="Abouelleil A."/>
            <person name="Allen A.W."/>
            <person name="Alvarado L."/>
            <person name="Arachchi H.M."/>
            <person name="Berlin A.M."/>
            <person name="Chapman S.B."/>
            <person name="Gainer-Dewar J."/>
            <person name="Goldberg J."/>
            <person name="Griggs A."/>
            <person name="Gujja S."/>
            <person name="Hansen M."/>
            <person name="Howarth C."/>
            <person name="Imamovic A."/>
            <person name="Ireland A."/>
            <person name="Larimer J."/>
            <person name="McCowan C."/>
            <person name="Murphy C."/>
            <person name="Pearson M."/>
            <person name="Poon T.W."/>
            <person name="Priest M."/>
            <person name="Roberts A."/>
            <person name="Saif S."/>
            <person name="Shea T."/>
            <person name="Sisk P."/>
            <person name="Sykes S."/>
            <person name="Wortman J."/>
            <person name="Nusbaum C."/>
            <person name="Birren B."/>
        </authorList>
    </citation>
    <scope>NUCLEOTIDE SEQUENCE [LARGE SCALE GENOMIC DNA]</scope>
    <source>
        <strain evidence="2 3">CJ01A1</strain>
    </source>
</reference>
<dbReference type="InterPro" id="IPR023296">
    <property type="entry name" value="Glyco_hydro_beta-prop_sf"/>
</dbReference>
<dbReference type="Proteomes" id="UP000018958">
    <property type="component" value="Unassembled WGS sequence"/>
</dbReference>
<dbReference type="Pfam" id="PF08244">
    <property type="entry name" value="Glyco_hydro_32C"/>
    <property type="match status" value="1"/>
</dbReference>
<dbReference type="GO" id="GO:0005737">
    <property type="term" value="C:cytoplasm"/>
    <property type="evidence" value="ECO:0007669"/>
    <property type="project" value="TreeGrafter"/>
</dbReference>
<dbReference type="Gene3D" id="2.60.120.560">
    <property type="entry name" value="Exo-inulinase, domain 1"/>
    <property type="match status" value="1"/>
</dbReference>
<gene>
    <name evidence="2" type="ORF">F441_01284</name>
</gene>
<protein>
    <recommendedName>
        <fullName evidence="1">Glycosyl hydrolase family 32 C-terminal domain-containing protein</fullName>
    </recommendedName>
</protein>
<accession>W2XU28</accession>
<dbReference type="AlphaFoldDB" id="W2XU28"/>
<name>W2XU28_PHYNI</name>
<sequence length="251" mass="27974">MASDLKSFNTFCISSSQEKNTTLSEYSANWGYNFETTNREMKDEDGELHNIMLFVAEGYPNRYPMWATGCDWYASSNYSDRNGKNVLIGWMLSVPREVGVVIVRDIYGVDQHVVGKGDWIVSDSKDIIKTLSVKPRSNLQLLRNENSLEHVANVSVNGLSQVLNSTGASFELIAEVADFERGSKVGFEVRRSSTGDEVATIVYDDAQKKMIIDRSKSLTADCTVFADNGVKPISESILGHFYLYDLFNGAS</sequence>
<dbReference type="GO" id="GO:0004575">
    <property type="term" value="F:sucrose alpha-glucosidase activity"/>
    <property type="evidence" value="ECO:0007669"/>
    <property type="project" value="TreeGrafter"/>
</dbReference>
<dbReference type="GO" id="GO:0005987">
    <property type="term" value="P:sucrose catabolic process"/>
    <property type="evidence" value="ECO:0007669"/>
    <property type="project" value="TreeGrafter"/>
</dbReference>
<dbReference type="EMBL" id="ANIX01000260">
    <property type="protein sequence ID" value="ETP25893.1"/>
    <property type="molecule type" value="Genomic_DNA"/>
</dbReference>
<feature type="domain" description="Glycosyl hydrolase family 32 C-terminal" evidence="1">
    <location>
        <begin position="142"/>
        <end position="218"/>
    </location>
</feature>
<evidence type="ECO:0000259" key="1">
    <source>
        <dbReference type="Pfam" id="PF08244"/>
    </source>
</evidence>
<evidence type="ECO:0000313" key="2">
    <source>
        <dbReference type="EMBL" id="ETP25893.1"/>
    </source>
</evidence>